<gene>
    <name evidence="3" type="ORF">FUAX_44430</name>
</gene>
<dbReference type="Pfam" id="PF18962">
    <property type="entry name" value="Por_Secre_tail"/>
    <property type="match status" value="1"/>
</dbReference>
<keyword evidence="4" id="KW-1185">Reference proteome</keyword>
<name>A0AAU9DFU8_9BACT</name>
<evidence type="ECO:0000313" key="4">
    <source>
        <dbReference type="Proteomes" id="UP001348817"/>
    </source>
</evidence>
<dbReference type="Proteomes" id="UP001348817">
    <property type="component" value="Plasmid pFA2"/>
</dbReference>
<keyword evidence="3" id="KW-0614">Plasmid</keyword>
<evidence type="ECO:0000256" key="1">
    <source>
        <dbReference type="SAM" id="SignalP"/>
    </source>
</evidence>
<dbReference type="KEGG" id="fax:FUAX_44430"/>
<accession>A0AAU9DFU8</accession>
<protein>
    <recommendedName>
        <fullName evidence="2">Secretion system C-terminal sorting domain-containing protein</fullName>
    </recommendedName>
</protein>
<reference evidence="3 4" key="1">
    <citation type="submission" date="2021-12" db="EMBL/GenBank/DDBJ databases">
        <title>Genome sequencing of bacteria with rrn-lacking chromosome and rrn-plasmid.</title>
        <authorList>
            <person name="Anda M."/>
            <person name="Iwasaki W."/>
        </authorList>
    </citation>
    <scope>NUCLEOTIDE SEQUENCE [LARGE SCALE GENOMIC DNA]</scope>
    <source>
        <strain evidence="3 4">DSM 100852</strain>
        <plasmid evidence="3 4">pFA2</plasmid>
    </source>
</reference>
<feature type="signal peptide" evidence="1">
    <location>
        <begin position="1"/>
        <end position="19"/>
    </location>
</feature>
<evidence type="ECO:0000259" key="2">
    <source>
        <dbReference type="Pfam" id="PF18962"/>
    </source>
</evidence>
<keyword evidence="1" id="KW-0732">Signal</keyword>
<dbReference type="InterPro" id="IPR026444">
    <property type="entry name" value="Secre_tail"/>
</dbReference>
<dbReference type="NCBIfam" id="TIGR04183">
    <property type="entry name" value="Por_Secre_tail"/>
    <property type="match status" value="1"/>
</dbReference>
<dbReference type="AlphaFoldDB" id="A0AAU9DFU8"/>
<feature type="domain" description="Secretion system C-terminal sorting" evidence="2">
    <location>
        <begin position="958"/>
        <end position="1029"/>
    </location>
</feature>
<proteinExistence type="predicted"/>
<geneLocation type="plasmid" evidence="3 4">
    <name>pFA2</name>
</geneLocation>
<dbReference type="EMBL" id="AP025316">
    <property type="protein sequence ID" value="BDD12011.1"/>
    <property type="molecule type" value="Genomic_DNA"/>
</dbReference>
<feature type="chain" id="PRO_5043493704" description="Secretion system C-terminal sorting domain-containing protein" evidence="1">
    <location>
        <begin position="20"/>
        <end position="1030"/>
    </location>
</feature>
<dbReference type="RefSeq" id="WP_338395160.1">
    <property type="nucleotide sequence ID" value="NZ_AP025316.1"/>
</dbReference>
<evidence type="ECO:0000313" key="3">
    <source>
        <dbReference type="EMBL" id="BDD12011.1"/>
    </source>
</evidence>
<sequence length="1030" mass="114745">MRAPLIPLLLLLCVWQAHGQQWKKVSVLELEGKVELGYEDNIKNPAMDISGNTAVIADNSDDVVNVFEKKDGRWTKVAALRVSEKDASFGYNVTLSNNVVLVSGWQNNQGAGYRTGVVYLFEKPDNGWKDMTETAVLYASDGAFQDNFGIDKLEEENEEGAFRLRQMAIEEGLIVVKALGNDDSCWDCGGAYIFEKPEGGWVTMPETGKLLLSPQGLLSGGRMDDYAECAVKDGTVFILERKKVFIFEKPDSGWKPINLESGMVPIDFWNQRIHAVSKDEILLPVTNDSNPVSLLSIKKGESWNDPKIRKIIGPSGYNFISKQSFDGNGNSVYMLGLKDPSWNIIKVSIDNDGATWQTGNVSFKSNAVSSPAYGFWLNTLEATDNDILYSVEFPEYQKTSVKPIFYSTEGDSWLEIPSDFEEVTREEQKKIEAYSVISESEVLVKSNDTEKDTYNLYRYEDGEWKNAGGSFKSEGYKTKVYGDYFFMGTDKAVLHQNEDDSPSSDWIKIGTLYSRNEIGVAKSLLFPIKDDFTQLIGFINVDGVFLNNQIILTSDVAFSGGQYGSLALVADLDIETGELSVVDYKLINDGWKTSKGNSVITDGLCVVPFYDDSECCETQQLKAFGYKKNESGKIYELVLEGEFPVTYWGWEDYVVADGDFIVHSTLFGIEITVAHRKDGKWSVLPVELVRNPDYWIKGGQTFGEVQSIDLIENSLFVLNPFAGHILIFDLEKALNEYESPKKLEAEFVKLEPEDGFIEKVEALDQDNFLINSRGKLSLYTKLEKDVINFEDQVITLIDDLTLGASAISGSLVKYEYEAGKDIIDFRNGDPTLLGTGRMLVRAYTDGGNERASAEAFAFLTVTKASQTITVEALTENVIMPNESYALSFSSDSGLPVLAEIIEGQGELTGGILRPTQAGVLRIRFSQEGDDSYFPASPVERTYQVTKVTGIDGQAIVKVFPNPSNGELNIEANDNGKAIRVLLVSLEGKKLIEKRIDTKEKKTKIQISEPGIYIMKIRSGKKSEERRILIR</sequence>
<dbReference type="SUPFAM" id="SSF75011">
    <property type="entry name" value="3-carboxy-cis,cis-mucoante lactonizing enzyme"/>
    <property type="match status" value="1"/>
</dbReference>
<organism evidence="3 4">
    <name type="scientific">Fulvitalea axinellae</name>
    <dbReference type="NCBI Taxonomy" id="1182444"/>
    <lineage>
        <taxon>Bacteria</taxon>
        <taxon>Pseudomonadati</taxon>
        <taxon>Bacteroidota</taxon>
        <taxon>Cytophagia</taxon>
        <taxon>Cytophagales</taxon>
        <taxon>Persicobacteraceae</taxon>
        <taxon>Fulvitalea</taxon>
    </lineage>
</organism>